<dbReference type="SUPFAM" id="SSF54695">
    <property type="entry name" value="POZ domain"/>
    <property type="match status" value="1"/>
</dbReference>
<evidence type="ECO:0000256" key="5">
    <source>
        <dbReference type="ARBA" id="ARBA00037382"/>
    </source>
</evidence>
<dbReference type="PANTHER" id="PTHR23110">
    <property type="entry name" value="BTB DOMAIN TRANSCRIPTION FACTOR"/>
    <property type="match status" value="1"/>
</dbReference>
<dbReference type="GO" id="GO:0048813">
    <property type="term" value="P:dendrite morphogenesis"/>
    <property type="evidence" value="ECO:0007669"/>
    <property type="project" value="UniProtKB-ARBA"/>
</dbReference>
<protein>
    <submittedName>
        <fullName evidence="8">Broad-complex protein isoform 4</fullName>
    </submittedName>
</protein>
<dbReference type="CDD" id="cd18315">
    <property type="entry name" value="BTB_POZ_BAB-like"/>
    <property type="match status" value="1"/>
</dbReference>
<evidence type="ECO:0000313" key="8">
    <source>
        <dbReference type="EMBL" id="ROT69649.1"/>
    </source>
</evidence>
<evidence type="ECO:0000313" key="9">
    <source>
        <dbReference type="Proteomes" id="UP000283509"/>
    </source>
</evidence>
<dbReference type="InterPro" id="IPR000210">
    <property type="entry name" value="BTB/POZ_dom"/>
</dbReference>
<dbReference type="EMBL" id="QCYY01002540">
    <property type="protein sequence ID" value="ROT69649.1"/>
    <property type="molecule type" value="Genomic_DNA"/>
</dbReference>
<dbReference type="Pfam" id="PF00651">
    <property type="entry name" value="BTB"/>
    <property type="match status" value="1"/>
</dbReference>
<dbReference type="GO" id="GO:0007526">
    <property type="term" value="P:larval somatic muscle development"/>
    <property type="evidence" value="ECO:0007669"/>
    <property type="project" value="UniProtKB-ARBA"/>
</dbReference>
<dbReference type="Gene3D" id="3.30.710.10">
    <property type="entry name" value="Potassium Channel Kv1.1, Chain A"/>
    <property type="match status" value="1"/>
</dbReference>
<name>A0A423SZN0_PENVA</name>
<reference evidence="8 9" key="2">
    <citation type="submission" date="2019-01" db="EMBL/GenBank/DDBJ databases">
        <title>The decoding of complex shrimp genome reveals the adaptation for benthos swimmer, frequently molting mechanism and breeding impact on genome.</title>
        <authorList>
            <person name="Sun Y."/>
            <person name="Gao Y."/>
            <person name="Yu Y."/>
        </authorList>
    </citation>
    <scope>NUCLEOTIDE SEQUENCE [LARGE SCALE GENOMIC DNA]</scope>
    <source>
        <tissue evidence="8">Muscle</tissue>
    </source>
</reference>
<feature type="compositionally biased region" description="Basic and acidic residues" evidence="6">
    <location>
        <begin position="190"/>
        <end position="227"/>
    </location>
</feature>
<evidence type="ECO:0000256" key="6">
    <source>
        <dbReference type="SAM" id="MobiDB-lite"/>
    </source>
</evidence>
<proteinExistence type="predicted"/>
<evidence type="ECO:0000259" key="7">
    <source>
        <dbReference type="PROSITE" id="PS50097"/>
    </source>
</evidence>
<dbReference type="AlphaFoldDB" id="A0A423SZN0"/>
<dbReference type="PROSITE" id="PS50097">
    <property type="entry name" value="BTB"/>
    <property type="match status" value="1"/>
</dbReference>
<evidence type="ECO:0000256" key="3">
    <source>
        <dbReference type="ARBA" id="ARBA00022902"/>
    </source>
</evidence>
<sequence length="363" mass="40734">MKKDVDQHKRSGPSTRTTDGMVALSWNNHSATFCHMLSAFRQKDKYTDAMLACEGKFYPVHKLVLSTCSQYFEEMFDHTLGKHPIVLLQDVKCDEIEALLNFMYVGIVSVAQKDLTRFFKVAELLQIKGLAVAGEVQRDKNTLSSSNSRNARRSPQSREFVDSTDGRGSPHPKRRKQDDTSSPSPMLSSHSKDSEERLDYRTSDDRSRIELHLEQVRGSESETESLHHKGSTTSNSVPEESNMLSGVKLQEQSATRNPSMDISENMIYIKEEVWEDPAIVIKEEVWEDPELSHNNSIDPSFTYSIASDSADPDSHDGVHEEHTGTSKEFSYPGVPVQGSQELAETVVEALAGPSGMQEWHSHS</sequence>
<dbReference type="GO" id="GO:0035167">
    <property type="term" value="P:larval lymph gland hemopoiesis"/>
    <property type="evidence" value="ECO:0007669"/>
    <property type="project" value="UniProtKB-ARBA"/>
</dbReference>
<dbReference type="OrthoDB" id="8117402at2759"/>
<comment type="function">
    <text evidence="5">Putative transcription factor required for axon growth and guidance in the central and peripheral nervous systems. Repels CNS axons away from the midline by promoting the expression of the midline repellent sli and its receptor robo.</text>
</comment>
<keyword evidence="2" id="KW-0221">Differentiation</keyword>
<dbReference type="GO" id="GO:0006357">
    <property type="term" value="P:regulation of transcription by RNA polymerase II"/>
    <property type="evidence" value="ECO:0007669"/>
    <property type="project" value="TreeGrafter"/>
</dbReference>
<evidence type="ECO:0000256" key="1">
    <source>
        <dbReference type="ARBA" id="ARBA00022473"/>
    </source>
</evidence>
<dbReference type="InterPro" id="IPR011333">
    <property type="entry name" value="SKP1/BTB/POZ_sf"/>
</dbReference>
<feature type="region of interest" description="Disordered" evidence="6">
    <location>
        <begin position="137"/>
        <end position="241"/>
    </location>
</feature>
<organism evidence="8 9">
    <name type="scientific">Penaeus vannamei</name>
    <name type="common">Whiteleg shrimp</name>
    <name type="synonym">Litopenaeus vannamei</name>
    <dbReference type="NCBI Taxonomy" id="6689"/>
    <lineage>
        <taxon>Eukaryota</taxon>
        <taxon>Metazoa</taxon>
        <taxon>Ecdysozoa</taxon>
        <taxon>Arthropoda</taxon>
        <taxon>Crustacea</taxon>
        <taxon>Multicrustacea</taxon>
        <taxon>Malacostraca</taxon>
        <taxon>Eumalacostraca</taxon>
        <taxon>Eucarida</taxon>
        <taxon>Decapoda</taxon>
        <taxon>Dendrobranchiata</taxon>
        <taxon>Penaeoidea</taxon>
        <taxon>Penaeidae</taxon>
        <taxon>Penaeus</taxon>
    </lineage>
</organism>
<dbReference type="InterPro" id="IPR051095">
    <property type="entry name" value="Dros_DevTransReg"/>
</dbReference>
<dbReference type="GO" id="GO:0045467">
    <property type="term" value="P:R7 cell development"/>
    <property type="evidence" value="ECO:0007669"/>
    <property type="project" value="UniProtKB-ARBA"/>
</dbReference>
<feature type="compositionally biased region" description="Low complexity" evidence="6">
    <location>
        <begin position="144"/>
        <end position="158"/>
    </location>
</feature>
<feature type="domain" description="BTB" evidence="7">
    <location>
        <begin position="47"/>
        <end position="112"/>
    </location>
</feature>
<gene>
    <name evidence="8" type="ORF">C7M84_012154</name>
</gene>
<comment type="caution">
    <text evidence="8">The sequence shown here is derived from an EMBL/GenBank/DDBJ whole genome shotgun (WGS) entry which is preliminary data.</text>
</comment>
<feature type="region of interest" description="Disordered" evidence="6">
    <location>
        <begin position="307"/>
        <end position="335"/>
    </location>
</feature>
<evidence type="ECO:0000256" key="2">
    <source>
        <dbReference type="ARBA" id="ARBA00022782"/>
    </source>
</evidence>
<feature type="compositionally biased region" description="Polar residues" evidence="6">
    <location>
        <begin position="231"/>
        <end position="241"/>
    </location>
</feature>
<dbReference type="GO" id="GO:0005634">
    <property type="term" value="C:nucleus"/>
    <property type="evidence" value="ECO:0007669"/>
    <property type="project" value="UniProtKB-ARBA"/>
</dbReference>
<dbReference type="SMART" id="SM00225">
    <property type="entry name" value="BTB"/>
    <property type="match status" value="1"/>
</dbReference>
<keyword evidence="3" id="KW-0524">Neurogenesis</keyword>
<feature type="compositionally biased region" description="Basic and acidic residues" evidence="6">
    <location>
        <begin position="312"/>
        <end position="325"/>
    </location>
</feature>
<evidence type="ECO:0000256" key="4">
    <source>
        <dbReference type="ARBA" id="ARBA00023242"/>
    </source>
</evidence>
<keyword evidence="9" id="KW-1185">Reference proteome</keyword>
<dbReference type="Proteomes" id="UP000283509">
    <property type="component" value="Unassembled WGS sequence"/>
</dbReference>
<dbReference type="GO" id="GO:0016199">
    <property type="term" value="P:axon midline choice point recognition"/>
    <property type="evidence" value="ECO:0007669"/>
    <property type="project" value="UniProtKB-ARBA"/>
</dbReference>
<reference evidence="8 9" key="1">
    <citation type="submission" date="2018-04" db="EMBL/GenBank/DDBJ databases">
        <authorList>
            <person name="Zhang X."/>
            <person name="Yuan J."/>
            <person name="Li F."/>
            <person name="Xiang J."/>
        </authorList>
    </citation>
    <scope>NUCLEOTIDE SEQUENCE [LARGE SCALE GENOMIC DNA]</scope>
    <source>
        <tissue evidence="8">Muscle</tissue>
    </source>
</reference>
<dbReference type="PANTHER" id="PTHR23110:SF111">
    <property type="entry name" value="LONGITUDINALS LACKING PROTEIN, ISOFORMS F_I_K_T"/>
    <property type="match status" value="1"/>
</dbReference>
<dbReference type="GO" id="GO:0008406">
    <property type="term" value="P:gonad development"/>
    <property type="evidence" value="ECO:0007669"/>
    <property type="project" value="UniProtKB-ARBA"/>
</dbReference>
<keyword evidence="4" id="KW-0539">Nucleus</keyword>
<accession>A0A423SZN0</accession>
<dbReference type="GO" id="GO:0045476">
    <property type="term" value="P:nurse cell apoptotic process"/>
    <property type="evidence" value="ECO:0007669"/>
    <property type="project" value="UniProtKB-ARBA"/>
</dbReference>
<dbReference type="GO" id="GO:0007464">
    <property type="term" value="P:R3/R4 cell fate commitment"/>
    <property type="evidence" value="ECO:0007669"/>
    <property type="project" value="UniProtKB-ARBA"/>
</dbReference>
<keyword evidence="1" id="KW-0217">Developmental protein</keyword>